<dbReference type="InterPro" id="IPR019060">
    <property type="entry name" value="DUF2382"/>
</dbReference>
<accession>B9XC96</accession>
<feature type="domain" description="DUF2382" evidence="2">
    <location>
        <begin position="80"/>
        <end position="197"/>
    </location>
</feature>
<dbReference type="PANTHER" id="PTHR38463:SF1">
    <property type="entry name" value="STRESS RESPONSE PROTEIN YSNF"/>
    <property type="match status" value="1"/>
</dbReference>
<dbReference type="AlphaFoldDB" id="B9XC96"/>
<feature type="chain" id="PRO_5002893133" description="DUF2382 domain-containing protein" evidence="1">
    <location>
        <begin position="34"/>
        <end position="349"/>
    </location>
</feature>
<organism evidence="3 4">
    <name type="scientific">Pedosphaera parvula (strain Ellin514)</name>
    <dbReference type="NCBI Taxonomy" id="320771"/>
    <lineage>
        <taxon>Bacteria</taxon>
        <taxon>Pseudomonadati</taxon>
        <taxon>Verrucomicrobiota</taxon>
        <taxon>Pedosphaerae</taxon>
        <taxon>Pedosphaerales</taxon>
        <taxon>Pedosphaeraceae</taxon>
        <taxon>Pedosphaera</taxon>
    </lineage>
</organism>
<protein>
    <recommendedName>
        <fullName evidence="2">DUF2382 domain-containing protein</fullName>
    </recommendedName>
</protein>
<reference evidence="3 4" key="1">
    <citation type="journal article" date="2011" name="J. Bacteriol.">
        <title>Genome sequence of 'Pedosphaera parvula' Ellin514, an aerobic Verrucomicrobial isolate from pasture soil.</title>
        <authorList>
            <person name="Kant R."/>
            <person name="van Passel M.W."/>
            <person name="Sangwan P."/>
            <person name="Palva A."/>
            <person name="Lucas S."/>
            <person name="Copeland A."/>
            <person name="Lapidus A."/>
            <person name="Glavina Del Rio T."/>
            <person name="Dalin E."/>
            <person name="Tice H."/>
            <person name="Bruce D."/>
            <person name="Goodwin L."/>
            <person name="Pitluck S."/>
            <person name="Chertkov O."/>
            <person name="Larimer F.W."/>
            <person name="Land M.L."/>
            <person name="Hauser L."/>
            <person name="Brettin T.S."/>
            <person name="Detter J.C."/>
            <person name="Han S."/>
            <person name="de Vos W.M."/>
            <person name="Janssen P.H."/>
            <person name="Smidt H."/>
        </authorList>
    </citation>
    <scope>NUCLEOTIDE SEQUENCE [LARGE SCALE GENOMIC DNA]</scope>
    <source>
        <strain evidence="3 4">Ellin514</strain>
    </source>
</reference>
<dbReference type="RefSeq" id="WP_007413444.1">
    <property type="nucleotide sequence ID" value="NZ_ABOX02000004.1"/>
</dbReference>
<keyword evidence="4" id="KW-1185">Reference proteome</keyword>
<dbReference type="Pfam" id="PF09557">
    <property type="entry name" value="DUF2382"/>
    <property type="match status" value="1"/>
</dbReference>
<evidence type="ECO:0000256" key="1">
    <source>
        <dbReference type="SAM" id="SignalP"/>
    </source>
</evidence>
<dbReference type="PROSITE" id="PS51257">
    <property type="entry name" value="PROKAR_LIPOPROTEIN"/>
    <property type="match status" value="1"/>
</dbReference>
<dbReference type="InterPro" id="IPR052967">
    <property type="entry name" value="Stress_Response_Assoc"/>
</dbReference>
<feature type="signal peptide" evidence="1">
    <location>
        <begin position="1"/>
        <end position="33"/>
    </location>
</feature>
<evidence type="ECO:0000259" key="2">
    <source>
        <dbReference type="Pfam" id="PF09557"/>
    </source>
</evidence>
<comment type="caution">
    <text evidence="3">The sequence shown here is derived from an EMBL/GenBank/DDBJ whole genome shotgun (WGS) entry which is preliminary data.</text>
</comment>
<gene>
    <name evidence="3" type="ORF">Cflav_PD5199</name>
</gene>
<proteinExistence type="predicted"/>
<evidence type="ECO:0000313" key="4">
    <source>
        <dbReference type="Proteomes" id="UP000003688"/>
    </source>
</evidence>
<dbReference type="Proteomes" id="UP000003688">
    <property type="component" value="Unassembled WGS sequence"/>
</dbReference>
<keyword evidence="1" id="KW-0732">Signal</keyword>
<dbReference type="STRING" id="320771.Cflav_PD5199"/>
<dbReference type="EMBL" id="ABOX02000004">
    <property type="protein sequence ID" value="EEF62564.1"/>
    <property type="molecule type" value="Genomic_DNA"/>
</dbReference>
<sequence length="349" mass="36013" precursor="true">MNISDRKNKIKNTVVIASSLLLVAGCSSTGSHAKYQTEQAPVYSYNESTTQAASMGATGTSAQTQTGAAMGGETAGQTVIPLEKETVQIGTQPVNTGGVQLRKVVRTETVTQPVQVRKESIVVERIPAGATGAQYSQGGGGTNSLSTPFQGGELVINLQDETPVIHTQTVPAGSVVVRKQVSTQPMNVQQQVRREDVVAVPIGNTQAITISSNVTASSQNEAVGAAPSTSGQSTGAAGSGAITQLNQLSTTADPTSLAGQTVNISEAKVQRVIGDRLLVLQGSDSAKPVYVVMSQPMPNITAGQTVSLNGTVQQVPSSPTSLGLDQQGSQMLQDQQIFVRASSVTPISK</sequence>
<evidence type="ECO:0000313" key="3">
    <source>
        <dbReference type="EMBL" id="EEF62564.1"/>
    </source>
</evidence>
<dbReference type="PANTHER" id="PTHR38463">
    <property type="entry name" value="STRESS RESPONSE PROTEIN YSNF"/>
    <property type="match status" value="1"/>
</dbReference>
<name>B9XC96_PEDPL</name>